<dbReference type="PANTHER" id="PTHR40462:SF1">
    <property type="entry name" value="EXPRESSED PROTEIN"/>
    <property type="match status" value="1"/>
</dbReference>
<keyword evidence="2" id="KW-1185">Reference proteome</keyword>
<evidence type="ECO:0000313" key="2">
    <source>
        <dbReference type="Proteomes" id="UP000184267"/>
    </source>
</evidence>
<accession>A0A1M2VH04</accession>
<dbReference type="PANTHER" id="PTHR40462">
    <property type="entry name" value="CHROMOSOME 1, WHOLE GENOME SHOTGUN SEQUENCE"/>
    <property type="match status" value="1"/>
</dbReference>
<comment type="caution">
    <text evidence="1">The sequence shown here is derived from an EMBL/GenBank/DDBJ whole genome shotgun (WGS) entry which is preliminary data.</text>
</comment>
<name>A0A1M2VH04_TRAPU</name>
<reference evidence="1 2" key="1">
    <citation type="submission" date="2016-10" db="EMBL/GenBank/DDBJ databases">
        <title>Genome sequence of the basidiomycete white-rot fungus Trametes pubescens.</title>
        <authorList>
            <person name="Makela M.R."/>
            <person name="Granchi Z."/>
            <person name="Peng M."/>
            <person name="De Vries R.P."/>
            <person name="Grigoriev I."/>
            <person name="Riley R."/>
            <person name="Hilden K."/>
        </authorList>
    </citation>
    <scope>NUCLEOTIDE SEQUENCE [LARGE SCALE GENOMIC DNA]</scope>
    <source>
        <strain evidence="1 2">FBCC735</strain>
    </source>
</reference>
<evidence type="ECO:0000313" key="1">
    <source>
        <dbReference type="EMBL" id="OJT06803.1"/>
    </source>
</evidence>
<dbReference type="AlphaFoldDB" id="A0A1M2VH04"/>
<dbReference type="EMBL" id="MNAD01001255">
    <property type="protein sequence ID" value="OJT06803.1"/>
    <property type="molecule type" value="Genomic_DNA"/>
</dbReference>
<proteinExistence type="predicted"/>
<gene>
    <name evidence="1" type="ORF">TRAPUB_2320</name>
</gene>
<sequence>MTDSTSNNGKSEGWFGSLGDKVNAIAGGGASSETKEDKLDKSIDWVQENILGQGKQDNESATEQFKDEQMSDFLRREYKNTTGSDFFVKDK</sequence>
<organism evidence="1 2">
    <name type="scientific">Trametes pubescens</name>
    <name type="common">White-rot fungus</name>
    <dbReference type="NCBI Taxonomy" id="154538"/>
    <lineage>
        <taxon>Eukaryota</taxon>
        <taxon>Fungi</taxon>
        <taxon>Dikarya</taxon>
        <taxon>Basidiomycota</taxon>
        <taxon>Agaricomycotina</taxon>
        <taxon>Agaricomycetes</taxon>
        <taxon>Polyporales</taxon>
        <taxon>Polyporaceae</taxon>
        <taxon>Trametes</taxon>
    </lineage>
</organism>
<dbReference type="OrthoDB" id="3050608at2759"/>
<dbReference type="Proteomes" id="UP000184267">
    <property type="component" value="Unassembled WGS sequence"/>
</dbReference>
<protein>
    <submittedName>
        <fullName evidence="1">Uncharacterized protein</fullName>
    </submittedName>
</protein>
<dbReference type="OMA" id="RGQYKNT"/>